<name>A0A5F1YIE3_9LEPT</name>
<dbReference type="OrthoDB" id="323784at2"/>
<organism evidence="1 2">
    <name type="scientific">Leptospira gomenensis</name>
    <dbReference type="NCBI Taxonomy" id="2484974"/>
    <lineage>
        <taxon>Bacteria</taxon>
        <taxon>Pseudomonadati</taxon>
        <taxon>Spirochaetota</taxon>
        <taxon>Spirochaetia</taxon>
        <taxon>Leptospirales</taxon>
        <taxon>Leptospiraceae</taxon>
        <taxon>Leptospira</taxon>
    </lineage>
</organism>
<proteinExistence type="predicted"/>
<dbReference type="AlphaFoldDB" id="A0A5F1YIE3"/>
<protein>
    <submittedName>
        <fullName evidence="1">Uncharacterized protein</fullName>
    </submittedName>
</protein>
<accession>A0A5F1YIE3</accession>
<dbReference type="RefSeq" id="WP_135594984.1">
    <property type="nucleotide sequence ID" value="NZ_RQEZ01000088.1"/>
</dbReference>
<sequence>MKKNTKYFLFILLHLIFLNCWGGIIYWKHFAHEYPDKTGTYIIFSVPSKFMFEDQKFDISKFDGRLYYEDKERLFSPLILINPVRNFDFFQQWYGGNQFLFFANCIYKISVPAGESSYEFEFDFGKETYGSLRKKILIPSDHSVILKFNPKVVEVPFIHPFDQASGNRNAEPIIKKWKIVEIDFDIYPSSQVKLDSECLNR</sequence>
<comment type="caution">
    <text evidence="1">The sequence shown here is derived from an EMBL/GenBank/DDBJ whole genome shotgun (WGS) entry which is preliminary data.</text>
</comment>
<evidence type="ECO:0000313" key="2">
    <source>
        <dbReference type="Proteomes" id="UP000298277"/>
    </source>
</evidence>
<reference evidence="1" key="1">
    <citation type="journal article" date="2019" name="PLoS Negl. Trop. Dis.">
        <title>Revisiting the worldwide diversity of Leptospira species in the environment.</title>
        <authorList>
            <person name="Vincent A.T."/>
            <person name="Schiettekatte O."/>
            <person name="Bourhy P."/>
            <person name="Veyrier F.J."/>
            <person name="Picardeau M."/>
        </authorList>
    </citation>
    <scope>NUCLEOTIDE SEQUENCE [LARGE SCALE GENOMIC DNA]</scope>
    <source>
        <strain evidence="1">201800299</strain>
    </source>
</reference>
<keyword evidence="2" id="KW-1185">Reference proteome</keyword>
<dbReference type="EMBL" id="RQFA01000010">
    <property type="protein sequence ID" value="TGK38437.1"/>
    <property type="molecule type" value="Genomic_DNA"/>
</dbReference>
<dbReference type="Proteomes" id="UP000298277">
    <property type="component" value="Unassembled WGS sequence"/>
</dbReference>
<gene>
    <name evidence="1" type="ORF">EHQ17_02000</name>
</gene>
<evidence type="ECO:0000313" key="1">
    <source>
        <dbReference type="EMBL" id="TGK38437.1"/>
    </source>
</evidence>